<accession>A0A7M5WJ44</accession>
<sequence>MNSYGAGSVDGQWSPWSLNPRKCLVGKRSKSSEYAKERYCAVFPPTYNSGQDICNGSSLVGVGGGCDNSFVEHYTNFNQEITIETMPGELLTYKFGLHLRNVVFNDAPYFNIWVNARDPSLNHSPNGLNDIFSIEEVTFQSAPSSNLNVNPEVMNDQQIYHRHEDDEAYAVEHPERSTTVDPDQVSTSDMLEWEVKYRMTGKALDDVSKKHWLTFAHVLTDPSDDFEKVYMRSVAHKLNSAKTVYVQEYFMEIRPYGVTSTLIPGDTLTFFPTYRALYETAGHARIYDVIWKLILPAIIYHRDSMYTNVMSGSFQVVYDSPKSTITYMIPFMDPTFRNNRETNVRMTYKFNDMTMYPHMYRAMMDINYCNKGNEFGGQCDSVNQMTFKEESHVHDSSITAGGSFYYLHEGAAFRIQNAKSGKCLYVSEDSRVKHSSAKCKDSIFKYNEYGAAQDTKGDCFYSHFWQLVPAWWACGRYTLLFTKIKNTVTHQIKSKLYWHDRLERASYFVTGTDEDGNYKMGGAPIRVSNLPDTAFADWTDENDFLKLPVWPGMENMILKGIVMATTSLGETMFVCALKADLITKSNCFLTKDQGLSWKGLSPFFTYFEFIVTSTDYVYGKCLHAKYYCRMKIEHTLTDQRYELVAEDDYIAKLISLDSIPVNNLDSIEFDGPMDASDNFPDYTVSGTDIFKSGNRILSFGLSG</sequence>
<name>A0A7M5WJ44_9CNID</name>
<reference evidence="1" key="1">
    <citation type="submission" date="2021-01" db="UniProtKB">
        <authorList>
            <consortium name="EnsemblMetazoa"/>
        </authorList>
    </citation>
    <scope>IDENTIFICATION</scope>
</reference>
<dbReference type="EnsemblMetazoa" id="CLYHEMT003443.1">
    <property type="protein sequence ID" value="CLYHEMP003443.1"/>
    <property type="gene ID" value="CLYHEMG003443"/>
</dbReference>
<evidence type="ECO:0000313" key="2">
    <source>
        <dbReference type="Proteomes" id="UP000594262"/>
    </source>
</evidence>
<dbReference type="AlphaFoldDB" id="A0A7M5WJ44"/>
<proteinExistence type="predicted"/>
<protein>
    <submittedName>
        <fullName evidence="1">Uncharacterized protein</fullName>
    </submittedName>
</protein>
<dbReference type="Proteomes" id="UP000594262">
    <property type="component" value="Unplaced"/>
</dbReference>
<evidence type="ECO:0000313" key="1">
    <source>
        <dbReference type="EnsemblMetazoa" id="CLYHEMP003443.1"/>
    </source>
</evidence>
<organism evidence="1 2">
    <name type="scientific">Clytia hemisphaerica</name>
    <dbReference type="NCBI Taxonomy" id="252671"/>
    <lineage>
        <taxon>Eukaryota</taxon>
        <taxon>Metazoa</taxon>
        <taxon>Cnidaria</taxon>
        <taxon>Hydrozoa</taxon>
        <taxon>Hydroidolina</taxon>
        <taxon>Leptothecata</taxon>
        <taxon>Obeliida</taxon>
        <taxon>Clytiidae</taxon>
        <taxon>Clytia</taxon>
    </lineage>
</organism>
<keyword evidence="2" id="KW-1185">Reference proteome</keyword>